<evidence type="ECO:0000313" key="3">
    <source>
        <dbReference type="EMBL" id="PIS21756.1"/>
    </source>
</evidence>
<comment type="caution">
    <text evidence="3">The sequence shown here is derived from an EMBL/GenBank/DDBJ whole genome shotgun (WGS) entry which is preliminary data.</text>
</comment>
<dbReference type="EMBL" id="PEYV01000019">
    <property type="protein sequence ID" value="PIS21756.1"/>
    <property type="molecule type" value="Genomic_DNA"/>
</dbReference>
<protein>
    <recommendedName>
        <fullName evidence="5">Alpha-galactosidase</fullName>
    </recommendedName>
</protein>
<sequence length="418" mass="47925">MKIKNEQIELIYRPEQKNFSLRSVVGDSIFFEKAIFGVMWEDENGKKHESQVSDLDEVTVKELESMVIEVSGKHHTGWELSLRVELRSDIAGIELQSSFKNNTGRSLKLIDLLLISGDFKKPSKSRGSFYVFENGWQSWSPSGIKPGISSSRIPRFLFLRDINLGSLRYRLSWLKPGIVSEMFSKLELTDYPLSLVIGALESRNGFTEVFIKNKKVRVTCQAEVSLDDSEQWVSDKAILFLFSKELSLEKYAELVALQANLKKIPPPKKGWCSWYHHGPFINQRKILEELNLAKELKKKIPLEVILIDGGWCRWGDWLDSWREKFPLGMGWLAEKISQEGFLPGIWLAPFTCQGSSTIFKCHPDWFIKDHRGKPISVRKVTASKLTEQLSGSILYGLDPTHPAVKDYIKEMIRVVVKE</sequence>
<dbReference type="Pfam" id="PF02065">
    <property type="entry name" value="Melibiase"/>
    <property type="match status" value="1"/>
</dbReference>
<evidence type="ECO:0000313" key="4">
    <source>
        <dbReference type="Proteomes" id="UP000231098"/>
    </source>
</evidence>
<keyword evidence="2" id="KW-0326">Glycosidase</keyword>
<organism evidence="3 4">
    <name type="scientific">candidate division WWE3 bacterium CG08_land_8_20_14_0_20_41_15</name>
    <dbReference type="NCBI Taxonomy" id="1975086"/>
    <lineage>
        <taxon>Bacteria</taxon>
        <taxon>Katanobacteria</taxon>
    </lineage>
</organism>
<gene>
    <name evidence="3" type="ORF">COT51_00965</name>
</gene>
<proteinExistence type="predicted"/>
<name>A0A2H0XA18_UNCKA</name>
<dbReference type="InterPro" id="IPR017853">
    <property type="entry name" value="GH"/>
</dbReference>
<evidence type="ECO:0000256" key="2">
    <source>
        <dbReference type="ARBA" id="ARBA00023295"/>
    </source>
</evidence>
<evidence type="ECO:0000256" key="1">
    <source>
        <dbReference type="ARBA" id="ARBA00022801"/>
    </source>
</evidence>
<dbReference type="Proteomes" id="UP000231098">
    <property type="component" value="Unassembled WGS sequence"/>
</dbReference>
<dbReference type="InterPro" id="IPR013785">
    <property type="entry name" value="Aldolase_TIM"/>
</dbReference>
<dbReference type="GO" id="GO:0004557">
    <property type="term" value="F:alpha-galactosidase activity"/>
    <property type="evidence" value="ECO:0007669"/>
    <property type="project" value="TreeGrafter"/>
</dbReference>
<dbReference type="AlphaFoldDB" id="A0A2H0XA18"/>
<dbReference type="Gene3D" id="3.20.20.70">
    <property type="entry name" value="Aldolase class I"/>
    <property type="match status" value="1"/>
</dbReference>
<accession>A0A2H0XA18</accession>
<dbReference type="PANTHER" id="PTHR43053">
    <property type="entry name" value="GLYCOSIDASE FAMILY 31"/>
    <property type="match status" value="1"/>
</dbReference>
<dbReference type="InterPro" id="IPR050985">
    <property type="entry name" value="Alpha-glycosidase_related"/>
</dbReference>
<keyword evidence="1" id="KW-0378">Hydrolase</keyword>
<evidence type="ECO:0008006" key="5">
    <source>
        <dbReference type="Google" id="ProtNLM"/>
    </source>
</evidence>
<dbReference type="SUPFAM" id="SSF51445">
    <property type="entry name" value="(Trans)glycosidases"/>
    <property type="match status" value="1"/>
</dbReference>
<dbReference type="PANTHER" id="PTHR43053:SF3">
    <property type="entry name" value="ALPHA-GALACTOSIDASE C-RELATED"/>
    <property type="match status" value="1"/>
</dbReference>
<reference evidence="4" key="1">
    <citation type="submission" date="2017-09" db="EMBL/GenBank/DDBJ databases">
        <title>Depth-based differentiation of microbial function through sediment-hosted aquifers and enrichment of novel symbionts in the deep terrestrial subsurface.</title>
        <authorList>
            <person name="Probst A.J."/>
            <person name="Ladd B."/>
            <person name="Jarett J.K."/>
            <person name="Geller-Mcgrath D.E."/>
            <person name="Sieber C.M.K."/>
            <person name="Emerson J.B."/>
            <person name="Anantharaman K."/>
            <person name="Thomas B.C."/>
            <person name="Malmstrom R."/>
            <person name="Stieglmeier M."/>
            <person name="Klingl A."/>
            <person name="Woyke T."/>
            <person name="Ryan C.M."/>
            <person name="Banfield J.F."/>
        </authorList>
    </citation>
    <scope>NUCLEOTIDE SEQUENCE [LARGE SCALE GENOMIC DNA]</scope>
</reference>